<name>A0A511DD87_9PSEU</name>
<organism evidence="1 2">
    <name type="scientific">Pseudonocardia sulfidoxydans NBRC 16205</name>
    <dbReference type="NCBI Taxonomy" id="1223511"/>
    <lineage>
        <taxon>Bacteria</taxon>
        <taxon>Bacillati</taxon>
        <taxon>Actinomycetota</taxon>
        <taxon>Actinomycetes</taxon>
        <taxon>Pseudonocardiales</taxon>
        <taxon>Pseudonocardiaceae</taxon>
        <taxon>Pseudonocardia</taxon>
    </lineage>
</organism>
<accession>A0A511DD87</accession>
<dbReference type="Proteomes" id="UP000321685">
    <property type="component" value="Unassembled WGS sequence"/>
</dbReference>
<dbReference type="RefSeq" id="WP_147104624.1">
    <property type="nucleotide sequence ID" value="NZ_BJVJ01000012.1"/>
</dbReference>
<evidence type="ECO:0000313" key="2">
    <source>
        <dbReference type="Proteomes" id="UP000321685"/>
    </source>
</evidence>
<evidence type="ECO:0000313" key="1">
    <source>
        <dbReference type="EMBL" id="GEL22766.1"/>
    </source>
</evidence>
<dbReference type="EMBL" id="BJVJ01000012">
    <property type="protein sequence ID" value="GEL22766.1"/>
    <property type="molecule type" value="Genomic_DNA"/>
</dbReference>
<comment type="caution">
    <text evidence="1">The sequence shown here is derived from an EMBL/GenBank/DDBJ whole genome shotgun (WGS) entry which is preliminary data.</text>
</comment>
<dbReference type="AlphaFoldDB" id="A0A511DD87"/>
<dbReference type="Pfam" id="PF21848">
    <property type="entry name" value="DUF6907"/>
    <property type="match status" value="1"/>
</dbReference>
<gene>
    <name evidence="1" type="ORF">PSU4_17200</name>
</gene>
<dbReference type="InterPro" id="IPR054202">
    <property type="entry name" value="DUF6907"/>
</dbReference>
<sequence>MTVLDDEPVASLPAIHTAPCPDWCANHGGTEVRAHEVTTFHRSADVTTAVGTVWVDHVVLSGDDGSHAHSSRGVFLRLRGDVGDTHLSGQQACELADALRQAGELFVAAAASAGEPPHPSWCDLTRCGIDAVDDGSGDRMIAHKRWTLQTGAVSVGLQQITWISADGAVRQDGPEVVVEGVDHAGAPADLMVKVHEAVGEALKLCAEA</sequence>
<reference evidence="1 2" key="1">
    <citation type="submission" date="2019-07" db="EMBL/GenBank/DDBJ databases">
        <title>Whole genome shotgun sequence of Pseudonocardia sulfidoxydans NBRC 16205.</title>
        <authorList>
            <person name="Hosoyama A."/>
            <person name="Uohara A."/>
            <person name="Ohji S."/>
            <person name="Ichikawa N."/>
        </authorList>
    </citation>
    <scope>NUCLEOTIDE SEQUENCE [LARGE SCALE GENOMIC DNA]</scope>
    <source>
        <strain evidence="1 2">NBRC 16205</strain>
    </source>
</reference>
<proteinExistence type="predicted"/>
<protein>
    <submittedName>
        <fullName evidence="1">Uncharacterized protein</fullName>
    </submittedName>
</protein>
<keyword evidence="2" id="KW-1185">Reference proteome</keyword>